<dbReference type="Pfam" id="PF00455">
    <property type="entry name" value="DeoRC"/>
    <property type="match status" value="1"/>
</dbReference>
<feature type="domain" description="HTH arsR-type" evidence="7">
    <location>
        <begin position="1"/>
        <end position="82"/>
    </location>
</feature>
<keyword evidence="2" id="KW-0678">Repressor</keyword>
<dbReference type="PANTHER" id="PTHR30363">
    <property type="entry name" value="HTH-TYPE TRANSCRIPTIONAL REGULATOR SRLR-RELATED"/>
    <property type="match status" value="1"/>
</dbReference>
<evidence type="ECO:0000313" key="9">
    <source>
        <dbReference type="EMBL" id="MCW8678678.1"/>
    </source>
</evidence>
<evidence type="ECO:0000256" key="6">
    <source>
        <dbReference type="ARBA" id="ARBA00024937"/>
    </source>
</evidence>
<evidence type="ECO:0000256" key="2">
    <source>
        <dbReference type="ARBA" id="ARBA00022491"/>
    </source>
</evidence>
<evidence type="ECO:0000313" key="12">
    <source>
        <dbReference type="Proteomes" id="UP001209889"/>
    </source>
</evidence>
<dbReference type="InterPro" id="IPR018356">
    <property type="entry name" value="Tscrpt_reg_HTH_DeoR_CS"/>
</dbReference>
<evidence type="ECO:0000256" key="4">
    <source>
        <dbReference type="ARBA" id="ARBA00023125"/>
    </source>
</evidence>
<accession>A0A081JH23</accession>
<evidence type="ECO:0000256" key="1">
    <source>
        <dbReference type="ARBA" id="ARBA00021390"/>
    </source>
</evidence>
<evidence type="ECO:0000313" key="11">
    <source>
        <dbReference type="Proteomes" id="UP001156410"/>
    </source>
</evidence>
<dbReference type="SMART" id="SM00420">
    <property type="entry name" value="HTH_DEOR"/>
    <property type="match status" value="1"/>
</dbReference>
<gene>
    <name evidence="10" type="ORF">OQG81_06510</name>
    <name evidence="9" type="ORF">OQH01_09345</name>
</gene>
<keyword evidence="12" id="KW-1185">Reference proteome</keyword>
<dbReference type="InterPro" id="IPR036390">
    <property type="entry name" value="WH_DNA-bd_sf"/>
</dbReference>
<dbReference type="PROSITE" id="PS00894">
    <property type="entry name" value="HTH_DEOR_1"/>
    <property type="match status" value="1"/>
</dbReference>
<dbReference type="InterPro" id="IPR001845">
    <property type="entry name" value="HTH_ArsR_DNA-bd_dom"/>
</dbReference>
<dbReference type="SUPFAM" id="SSF100950">
    <property type="entry name" value="NagB/RpiA/CoA transferase-like"/>
    <property type="match status" value="1"/>
</dbReference>
<dbReference type="Proteomes" id="UP001156410">
    <property type="component" value="Chromosome"/>
</dbReference>
<dbReference type="InterPro" id="IPR037171">
    <property type="entry name" value="NagB/RpiA_transferase-like"/>
</dbReference>
<dbReference type="PROSITE" id="PS51000">
    <property type="entry name" value="HTH_DEOR_2"/>
    <property type="match status" value="1"/>
</dbReference>
<evidence type="ECO:0000256" key="5">
    <source>
        <dbReference type="ARBA" id="ARBA00023163"/>
    </source>
</evidence>
<dbReference type="GO" id="GO:0003677">
    <property type="term" value="F:DNA binding"/>
    <property type="evidence" value="ECO:0007669"/>
    <property type="project" value="UniProtKB-KW"/>
</dbReference>
<dbReference type="Pfam" id="PF08220">
    <property type="entry name" value="HTH_DeoR"/>
    <property type="match status" value="1"/>
</dbReference>
<dbReference type="EMBL" id="CP113440">
    <property type="protein sequence ID" value="WAK62399.1"/>
    <property type="molecule type" value="Genomic_DNA"/>
</dbReference>
<dbReference type="InterPro" id="IPR001034">
    <property type="entry name" value="DeoR_HTH"/>
</dbReference>
<dbReference type="EMBL" id="JAPHJC010000044">
    <property type="protein sequence ID" value="MCW8678678.1"/>
    <property type="molecule type" value="Genomic_DNA"/>
</dbReference>
<name>A0A081JH23_STRMC</name>
<dbReference type="GO" id="GO:0003700">
    <property type="term" value="F:DNA-binding transcription factor activity"/>
    <property type="evidence" value="ECO:0007669"/>
    <property type="project" value="InterPro"/>
</dbReference>
<evidence type="ECO:0000256" key="3">
    <source>
        <dbReference type="ARBA" id="ARBA00023015"/>
    </source>
</evidence>
<dbReference type="Gene3D" id="3.40.50.1360">
    <property type="match status" value="1"/>
</dbReference>
<keyword evidence="5" id="KW-0804">Transcription</keyword>
<dbReference type="InterPro" id="IPR014036">
    <property type="entry name" value="DeoR-like_C"/>
</dbReference>
<dbReference type="AlphaFoldDB" id="A0A081JH23"/>
<reference evidence="9" key="5">
    <citation type="submission" date="2024-05" db="EMBL/GenBank/DDBJ databases">
        <title>Streptococcus macedonicus and Acinetobacter baumannii: co-inhabitants of the cheese production environment.</title>
        <authorList>
            <person name="Johnson J."/>
            <person name="Curtin C."/>
            <person name="Waite-Cusic J."/>
        </authorList>
    </citation>
    <scope>NUCLEOTIDE SEQUENCE</scope>
    <source>
        <strain evidence="9">E28</strain>
    </source>
</reference>
<keyword evidence="4 10" id="KW-0238">DNA-binding</keyword>
<dbReference type="PANTHER" id="PTHR30363:SF4">
    <property type="entry name" value="GLYCEROL-3-PHOSPHATE REGULON REPRESSOR"/>
    <property type="match status" value="1"/>
</dbReference>
<reference evidence="12" key="4">
    <citation type="submission" date="2023-07" db="EMBL/GenBank/DDBJ databases">
        <title>Streptococcus macedonicus and Acinetobacter baumannii: co-inhabitants of the cheese production environment.</title>
        <authorList>
            <person name="Johnson J."/>
            <person name="Curtin C."/>
            <person name="Waite-Cusic J."/>
        </authorList>
    </citation>
    <scope>NUCLEOTIDE SEQUENCE [LARGE SCALE GENOMIC DNA]</scope>
    <source>
        <strain evidence="12">E28</strain>
    </source>
</reference>
<dbReference type="GeneID" id="93936637"/>
<dbReference type="InterPro" id="IPR050313">
    <property type="entry name" value="Carb_Metab_HTH_regulators"/>
</dbReference>
<protein>
    <recommendedName>
        <fullName evidence="1">Lactose phosphotransferase system repressor</fullName>
    </recommendedName>
</protein>
<evidence type="ECO:0000259" key="7">
    <source>
        <dbReference type="PROSITE" id="PS50987"/>
    </source>
</evidence>
<keyword evidence="3" id="KW-0805">Transcription regulation</keyword>
<organism evidence="10 11">
    <name type="scientific">Streptococcus macedonicus</name>
    <name type="common">Streptococcus gallolyticus macedonicus</name>
    <dbReference type="NCBI Taxonomy" id="59310"/>
    <lineage>
        <taxon>Bacteria</taxon>
        <taxon>Bacillati</taxon>
        <taxon>Bacillota</taxon>
        <taxon>Bacilli</taxon>
        <taxon>Lactobacillales</taxon>
        <taxon>Streptococcaceae</taxon>
        <taxon>Streptococcus</taxon>
    </lineage>
</organism>
<reference evidence="10" key="1">
    <citation type="submission" date="2022-11" db="EMBL/GenBank/DDBJ databases">
        <title>Streptococcus macedonicus and Acinetobacter baumannii: co-inhabitants of the cheese production environment.</title>
        <authorList>
            <person name="Johnson J."/>
        </authorList>
    </citation>
    <scope>NUCLEOTIDE SEQUENCE</scope>
    <source>
        <strain evidence="10">E37</strain>
    </source>
</reference>
<dbReference type="Gene3D" id="1.10.10.10">
    <property type="entry name" value="Winged helix-like DNA-binding domain superfamily/Winged helix DNA-binding domain"/>
    <property type="match status" value="1"/>
</dbReference>
<sequence length="253" mass="28623">MIKKERHERILDMLNIDGVITVKDMMKELNISDMTARRDLDELAEAGFLTRIHGGAQRLYKDEEPHEKTHIEKKVLQTKEKKLIAQKANSIIKDGETIFIGPGTTLEHLAVELKTRNIRVITNSLPVFLILNKSKTVDLLLIGGEYREITGAFVGSMATTNLKTLRFSKAFVSANAVSDNTIATYSDVEGEIQQLALDNSVEKILLVDSTKFNRYDFFNFYTLEQIDTIITDNQISQDQLNEFGQLTTIIQAN</sequence>
<proteinExistence type="predicted"/>
<dbReference type="Proteomes" id="UP001209889">
    <property type="component" value="Unassembled WGS sequence"/>
</dbReference>
<evidence type="ECO:0000313" key="10">
    <source>
        <dbReference type="EMBL" id="WAK62399.1"/>
    </source>
</evidence>
<dbReference type="PROSITE" id="PS50987">
    <property type="entry name" value="HTH_ARSR_2"/>
    <property type="match status" value="1"/>
</dbReference>
<reference evidence="10" key="3">
    <citation type="submission" date="2022-11" db="EMBL/GenBank/DDBJ databases">
        <authorList>
            <person name="Johnson J.D."/>
        </authorList>
    </citation>
    <scope>NUCLEOTIDE SEQUENCE</scope>
    <source>
        <strain evidence="9">E28</strain>
        <strain evidence="10">E37</strain>
    </source>
</reference>
<dbReference type="PRINTS" id="PR00037">
    <property type="entry name" value="HTHLACR"/>
</dbReference>
<comment type="function">
    <text evidence="6">Repressor of the lactose catabolism operon. Galactose-6-phosphate is the inducer.</text>
</comment>
<dbReference type="OMA" id="FDNDVTR"/>
<reference evidence="12" key="2">
    <citation type="submission" date="2022-11" db="EMBL/GenBank/DDBJ databases">
        <title>Streptococcus macedonicus and Acinetobacter baumannii: co-inhabitants of the cheese production environment.</title>
        <authorList>
            <person name="Johnson J."/>
            <person name="Curtin C."/>
            <person name="Waite-Cusic J."/>
        </authorList>
    </citation>
    <scope>NUCLEOTIDE SEQUENCE [LARGE SCALE GENOMIC DNA]</scope>
    <source>
        <strain evidence="12">E28</strain>
    </source>
</reference>
<dbReference type="InterPro" id="IPR036388">
    <property type="entry name" value="WH-like_DNA-bd_sf"/>
</dbReference>
<dbReference type="SMART" id="SM01134">
    <property type="entry name" value="DeoRC"/>
    <property type="match status" value="1"/>
</dbReference>
<dbReference type="SUPFAM" id="SSF46785">
    <property type="entry name" value="Winged helix' DNA-binding domain"/>
    <property type="match status" value="1"/>
</dbReference>
<dbReference type="RefSeq" id="WP_014294668.1">
    <property type="nucleotide sequence ID" value="NZ_CP113440.1"/>
</dbReference>
<feature type="domain" description="HTH deoR-type" evidence="8">
    <location>
        <begin position="3"/>
        <end position="58"/>
    </location>
</feature>
<evidence type="ECO:0000259" key="8">
    <source>
        <dbReference type="PROSITE" id="PS51000"/>
    </source>
</evidence>